<evidence type="ECO:0000313" key="3">
    <source>
        <dbReference type="EMBL" id="QYY42125.1"/>
    </source>
</evidence>
<feature type="compositionally biased region" description="Basic and acidic residues" evidence="1">
    <location>
        <begin position="282"/>
        <end position="301"/>
    </location>
</feature>
<evidence type="ECO:0000313" key="5">
    <source>
        <dbReference type="Proteomes" id="UP000198956"/>
    </source>
</evidence>
<organism evidence="4 5">
    <name type="scientific">Aneurinibacillus thermoaerophilus</name>
    <dbReference type="NCBI Taxonomy" id="143495"/>
    <lineage>
        <taxon>Bacteria</taxon>
        <taxon>Bacillati</taxon>
        <taxon>Bacillota</taxon>
        <taxon>Bacilli</taxon>
        <taxon>Bacillales</taxon>
        <taxon>Paenibacillaceae</taxon>
        <taxon>Aneurinibacillus group</taxon>
        <taxon>Aneurinibacillus</taxon>
    </lineage>
</organism>
<dbReference type="EMBL" id="FNDE01000012">
    <property type="protein sequence ID" value="SDH11681.1"/>
    <property type="molecule type" value="Genomic_DNA"/>
</dbReference>
<feature type="region of interest" description="Disordered" evidence="1">
    <location>
        <begin position="367"/>
        <end position="392"/>
    </location>
</feature>
<dbReference type="OrthoDB" id="2730934at2"/>
<name>A0A1G7ZSM6_ANETH</name>
<feature type="compositionally biased region" description="Acidic residues" evidence="1">
    <location>
        <begin position="373"/>
        <end position="390"/>
    </location>
</feature>
<feature type="transmembrane region" description="Helical" evidence="2">
    <location>
        <begin position="12"/>
        <end position="34"/>
    </location>
</feature>
<dbReference type="Proteomes" id="UP000826616">
    <property type="component" value="Chromosome"/>
</dbReference>
<evidence type="ECO:0000313" key="4">
    <source>
        <dbReference type="EMBL" id="SDH11681.1"/>
    </source>
</evidence>
<dbReference type="RefSeq" id="WP_057897876.1">
    <property type="nucleotide sequence ID" value="NZ_CP080764.1"/>
</dbReference>
<keyword evidence="2" id="KW-1133">Transmembrane helix</keyword>
<keyword evidence="2" id="KW-0472">Membrane</keyword>
<dbReference type="AlphaFoldDB" id="A0A1G7ZSM6"/>
<reference evidence="3 6" key="2">
    <citation type="submission" date="2021-08" db="EMBL/GenBank/DDBJ databases">
        <title>Complete genome sequence of the strain Aneurinibacillus thermoaerophilus CCM 8960.</title>
        <authorList>
            <person name="Musilova J."/>
            <person name="Kourilova X."/>
            <person name="Pernicova I."/>
            <person name="Bezdicek M."/>
            <person name="Lengerova M."/>
            <person name="Obruca S."/>
            <person name="Sedlar K."/>
        </authorList>
    </citation>
    <scope>NUCLEOTIDE SEQUENCE [LARGE SCALE GENOMIC DNA]</scope>
    <source>
        <strain evidence="3 6">CCM 8960</strain>
    </source>
</reference>
<dbReference type="EMBL" id="CP080764">
    <property type="protein sequence ID" value="QYY42125.1"/>
    <property type="molecule type" value="Genomic_DNA"/>
</dbReference>
<proteinExistence type="predicted"/>
<feature type="region of interest" description="Disordered" evidence="1">
    <location>
        <begin position="279"/>
        <end position="301"/>
    </location>
</feature>
<protein>
    <submittedName>
        <fullName evidence="4">Uncharacterized protein</fullName>
    </submittedName>
</protein>
<accession>A0A1G7ZSM6</accession>
<reference evidence="4 5" key="1">
    <citation type="submission" date="2016-10" db="EMBL/GenBank/DDBJ databases">
        <authorList>
            <person name="de Groot N.N."/>
        </authorList>
    </citation>
    <scope>NUCLEOTIDE SEQUENCE [LARGE SCALE GENOMIC DNA]</scope>
    <source>
        <strain evidence="4 5">L 420-91</strain>
    </source>
</reference>
<keyword evidence="6" id="KW-1185">Reference proteome</keyword>
<dbReference type="Proteomes" id="UP000198956">
    <property type="component" value="Unassembled WGS sequence"/>
</dbReference>
<evidence type="ECO:0000256" key="1">
    <source>
        <dbReference type="SAM" id="MobiDB-lite"/>
    </source>
</evidence>
<dbReference type="GeneID" id="97142653"/>
<gene>
    <name evidence="3" type="ORF">K3F53_14825</name>
    <name evidence="4" type="ORF">SAMN04489735_101225</name>
</gene>
<evidence type="ECO:0000313" key="6">
    <source>
        <dbReference type="Proteomes" id="UP000826616"/>
    </source>
</evidence>
<sequence>MKKVKEEQGGALLTVFFILICFAILGLSIMSVTLQSSKVRTFTDNEIKGKMLAEIGLLYFRETLEKELAQAQKEGAFEKNTSHPVRQALENPRDDDKIIEIINKIAKKNDLLDSNKPEESIKKYVYIPLPQQEEGGFAIGYTAYAAIPYKDKFAEPSQPYSRKITVSIIGIPPGSAVMQKDGTVQPNGQKLENITATFYINTVPGPFHYAISTPGEVRFFGGSNIIGNVRANKVLTSQQYRYKKENNWYSGGDETNKTYIEGKVFLTDQDDAGVYDVTNYPKETDSPEKENIPPVDKAERKTTKNELKAKQIFMPQGDIPSHIVDLQAKQPFLPGWEPPVIEIVEDESLSLFHNETVGEYINRKLAERKEGAPEPDEVVDETSLSSEEEGDGLRKIDEKKLKERMFIESRQPKPNDPEIEAPSLTVRLTGKTLYDYNVSELFIVPQNPSEHKVTVEMGKKGQFSDEPTKEGEPFTYKGTIYIQGDLDIVNDIDMTGTIYVDGNVTIREATNQKKTNQGTQNLAIIASGKVILTNRYEGKPIATPDIDLSAFLYSDFSLPETDATDSNKAEKGMEIYSVESVNRIKGGIGTSGGYIELNTKREGEAEELASHLSIQFNRGIFEQETPGLPAGDTFFIDIYDTQYKQIAGNEHIDIMSKNGGSR</sequence>
<evidence type="ECO:0000256" key="2">
    <source>
        <dbReference type="SAM" id="Phobius"/>
    </source>
</evidence>
<keyword evidence="2" id="KW-0812">Transmembrane</keyword>